<gene>
    <name evidence="1" type="ORF">AVR91_0240350</name>
</gene>
<protein>
    <submittedName>
        <fullName evidence="1">Uncharacterized protein</fullName>
    </submittedName>
</protein>
<reference evidence="1 2" key="1">
    <citation type="submission" date="2016-12" db="EMBL/GenBank/DDBJ databases">
        <title>Amycolatopsis keratiniphila subsp. keratiniphila genome sequencing and assembly.</title>
        <authorList>
            <person name="Mayilraj S."/>
            <person name="Kaur N."/>
        </authorList>
    </citation>
    <scope>NUCLEOTIDE SEQUENCE [LARGE SCALE GENOMIC DNA]</scope>
    <source>
        <strain evidence="1 2">DSM 44409</strain>
    </source>
</reference>
<evidence type="ECO:0000313" key="2">
    <source>
        <dbReference type="Proteomes" id="UP000076660"/>
    </source>
</evidence>
<dbReference type="AlphaFoldDB" id="A0A1W2LGT9"/>
<accession>A0A1W2LGT9</accession>
<dbReference type="EMBL" id="LQMT02000045">
    <property type="protein sequence ID" value="ONF62089.1"/>
    <property type="molecule type" value="Genomic_DNA"/>
</dbReference>
<organism evidence="1 2">
    <name type="scientific">Amycolatopsis keratiniphila subsp. keratiniphila</name>
    <dbReference type="NCBI Taxonomy" id="227715"/>
    <lineage>
        <taxon>Bacteria</taxon>
        <taxon>Bacillati</taxon>
        <taxon>Actinomycetota</taxon>
        <taxon>Actinomycetes</taxon>
        <taxon>Pseudonocardiales</taxon>
        <taxon>Pseudonocardiaceae</taxon>
        <taxon>Amycolatopsis</taxon>
        <taxon>Amycolatopsis japonica group</taxon>
    </lineage>
</organism>
<comment type="caution">
    <text evidence="1">The sequence shown here is derived from an EMBL/GenBank/DDBJ whole genome shotgun (WGS) entry which is preliminary data.</text>
</comment>
<proteinExistence type="predicted"/>
<name>A0A1W2LGT9_9PSEU</name>
<sequence length="61" mass="6915">MRPPVTRVTSLITRVTPSLTPHQSVKASLRDPESLKEAFTDFGQQVQRTRLALTNLTTHER</sequence>
<evidence type="ECO:0000313" key="1">
    <source>
        <dbReference type="EMBL" id="ONF62089.1"/>
    </source>
</evidence>
<dbReference type="Proteomes" id="UP000076660">
    <property type="component" value="Unassembled WGS sequence"/>
</dbReference>